<keyword evidence="4" id="KW-1185">Reference proteome</keyword>
<dbReference type="PANTHER" id="PTHR35010:SF2">
    <property type="entry name" value="BLL4672 PROTEIN"/>
    <property type="match status" value="1"/>
</dbReference>
<evidence type="ECO:0000259" key="2">
    <source>
        <dbReference type="SMART" id="SM00530"/>
    </source>
</evidence>
<dbReference type="RefSeq" id="WP_229813980.1">
    <property type="nucleotide sequence ID" value="NZ_BMZA01000006.1"/>
</dbReference>
<dbReference type="SMART" id="SM00530">
    <property type="entry name" value="HTH_XRE"/>
    <property type="match status" value="1"/>
</dbReference>
<dbReference type="Proteomes" id="UP000648075">
    <property type="component" value="Unassembled WGS sequence"/>
</dbReference>
<dbReference type="InterPro" id="IPR001387">
    <property type="entry name" value="Cro/C1-type_HTH"/>
</dbReference>
<dbReference type="Gene3D" id="1.10.260.40">
    <property type="entry name" value="lambda repressor-like DNA-binding domains"/>
    <property type="match status" value="1"/>
</dbReference>
<comment type="caution">
    <text evidence="3">The sequence shown here is derived from an EMBL/GenBank/DDBJ whole genome shotgun (WGS) entry which is preliminary data.</text>
</comment>
<dbReference type="PANTHER" id="PTHR35010">
    <property type="entry name" value="BLL4672 PROTEIN-RELATED"/>
    <property type="match status" value="1"/>
</dbReference>
<organism evidence="3 4">
    <name type="scientific">Novosphingobium colocasiae</name>
    <dbReference type="NCBI Taxonomy" id="1256513"/>
    <lineage>
        <taxon>Bacteria</taxon>
        <taxon>Pseudomonadati</taxon>
        <taxon>Pseudomonadota</taxon>
        <taxon>Alphaproteobacteria</taxon>
        <taxon>Sphingomonadales</taxon>
        <taxon>Sphingomonadaceae</taxon>
        <taxon>Novosphingobium</taxon>
    </lineage>
</organism>
<feature type="domain" description="HTH cro/C1-type" evidence="2">
    <location>
        <begin position="5"/>
        <end position="73"/>
    </location>
</feature>
<reference evidence="3" key="1">
    <citation type="journal article" date="2014" name="Int. J. Syst. Evol. Microbiol.">
        <title>Complete genome sequence of Corynebacterium casei LMG S-19264T (=DSM 44701T), isolated from a smear-ripened cheese.</title>
        <authorList>
            <consortium name="US DOE Joint Genome Institute (JGI-PGF)"/>
            <person name="Walter F."/>
            <person name="Albersmeier A."/>
            <person name="Kalinowski J."/>
            <person name="Ruckert C."/>
        </authorList>
    </citation>
    <scope>NUCLEOTIDE SEQUENCE</scope>
    <source>
        <strain evidence="3">KCTC 32255</strain>
    </source>
</reference>
<dbReference type="CDD" id="cd00093">
    <property type="entry name" value="HTH_XRE"/>
    <property type="match status" value="1"/>
</dbReference>
<accession>A0A918PFR5</accession>
<dbReference type="AlphaFoldDB" id="A0A918PFR5"/>
<dbReference type="Pfam" id="PF13560">
    <property type="entry name" value="HTH_31"/>
    <property type="match status" value="1"/>
</dbReference>
<dbReference type="Pfam" id="PF17765">
    <property type="entry name" value="MLTR_LBD"/>
    <property type="match status" value="1"/>
</dbReference>
<sequence length="254" mass="27854">MLGAFVRARREGMAPQGPSRRRRTPGLRREELAQSAGIGTTWIAWIEQGRDIRPAAETLSRLARALCLSAGERDYLFALAGRGDPERAPAGPGSDAPAALAVAAGALQWPAYVLDPAWSVCAPNAAARALFVGLFDPSSSPPNLLRYVFTHPAARTLLPDWGVRAQRVLAEFRRDYGRAMGDPRVAATVDWLLAHSDAFRESWHGQDVQAHDGGPRAFLHPERGLLHFTQHTLTGAERDDFRLVFLQPLEQPLQ</sequence>
<dbReference type="Gene3D" id="3.30.450.180">
    <property type="match status" value="1"/>
</dbReference>
<dbReference type="InterPro" id="IPR010982">
    <property type="entry name" value="Lambda_DNA-bd_dom_sf"/>
</dbReference>
<dbReference type="InterPro" id="IPR041413">
    <property type="entry name" value="MLTR_LBD"/>
</dbReference>
<protein>
    <submittedName>
        <fullName evidence="3">Transcriptional regulator</fullName>
    </submittedName>
</protein>
<proteinExistence type="predicted"/>
<evidence type="ECO:0000313" key="3">
    <source>
        <dbReference type="EMBL" id="GGZ04532.1"/>
    </source>
</evidence>
<dbReference type="SUPFAM" id="SSF47413">
    <property type="entry name" value="lambda repressor-like DNA-binding domains"/>
    <property type="match status" value="1"/>
</dbReference>
<name>A0A918PFR5_9SPHN</name>
<dbReference type="GO" id="GO:0003677">
    <property type="term" value="F:DNA binding"/>
    <property type="evidence" value="ECO:0007669"/>
    <property type="project" value="InterPro"/>
</dbReference>
<dbReference type="EMBL" id="BMZA01000006">
    <property type="protein sequence ID" value="GGZ04532.1"/>
    <property type="molecule type" value="Genomic_DNA"/>
</dbReference>
<evidence type="ECO:0000256" key="1">
    <source>
        <dbReference type="SAM" id="MobiDB-lite"/>
    </source>
</evidence>
<feature type="region of interest" description="Disordered" evidence="1">
    <location>
        <begin position="1"/>
        <end position="30"/>
    </location>
</feature>
<evidence type="ECO:0000313" key="4">
    <source>
        <dbReference type="Proteomes" id="UP000648075"/>
    </source>
</evidence>
<gene>
    <name evidence="3" type="ORF">GCM10011614_19180</name>
</gene>
<reference evidence="3" key="2">
    <citation type="submission" date="2020-09" db="EMBL/GenBank/DDBJ databases">
        <authorList>
            <person name="Sun Q."/>
            <person name="Kim S."/>
        </authorList>
    </citation>
    <scope>NUCLEOTIDE SEQUENCE</scope>
    <source>
        <strain evidence="3">KCTC 32255</strain>
    </source>
</reference>